<dbReference type="GO" id="GO:0006351">
    <property type="term" value="P:DNA-templated transcription"/>
    <property type="evidence" value="ECO:0007669"/>
    <property type="project" value="InterPro"/>
</dbReference>
<dbReference type="GO" id="GO:0006508">
    <property type="term" value="P:proteolysis"/>
    <property type="evidence" value="ECO:0007669"/>
    <property type="project" value="UniProtKB-KW"/>
</dbReference>
<reference evidence="16" key="1">
    <citation type="journal article" date="2018" name="Virol. J.">
        <title>Genetic characterization of a novel picorna-like virus in Culex spp. mosquitoes from Mozambique.</title>
        <authorList>
            <person name="Cholleti H."/>
            <person name="Hayer J."/>
            <person name="Fafetine J."/>
            <person name="Berg M."/>
            <person name="Blomstrom A.L."/>
        </authorList>
    </citation>
    <scope>NUCLEOTIDE SEQUENCE</scope>
    <source>
        <strain evidence="16">MZ2014-PV</strain>
    </source>
</reference>
<dbReference type="PROSITE" id="PS51218">
    <property type="entry name" value="SF3_HELICASE_2"/>
    <property type="match status" value="1"/>
</dbReference>
<evidence type="ECO:0000313" key="16">
    <source>
        <dbReference type="EMBL" id="AWC26954.1"/>
    </source>
</evidence>
<evidence type="ECO:0000256" key="2">
    <source>
        <dbReference type="ARBA" id="ARBA00020107"/>
    </source>
</evidence>
<accession>A0A2S0XV93</accession>
<feature type="domain" description="SF3 helicase" evidence="15">
    <location>
        <begin position="1624"/>
        <end position="1797"/>
    </location>
</feature>
<evidence type="ECO:0000256" key="4">
    <source>
        <dbReference type="ARBA" id="ARBA00022561"/>
    </source>
</evidence>
<protein>
    <recommendedName>
        <fullName evidence="2">Genome polyprotein</fullName>
    </recommendedName>
</protein>
<keyword evidence="11" id="KW-0067">ATP-binding</keyword>
<dbReference type="InterPro" id="IPR009003">
    <property type="entry name" value="Peptidase_S1_PA"/>
</dbReference>
<keyword evidence="12" id="KW-0946">Virion</keyword>
<dbReference type="InterPro" id="IPR043502">
    <property type="entry name" value="DNA/RNA_pol_sf"/>
</dbReference>
<dbReference type="EMBL" id="MG833031">
    <property type="protein sequence ID" value="AWC26954.1"/>
    <property type="molecule type" value="Genomic_RNA"/>
</dbReference>
<keyword evidence="10" id="KW-0788">Thiol protease</keyword>
<dbReference type="GO" id="GO:0005524">
    <property type="term" value="F:ATP binding"/>
    <property type="evidence" value="ECO:0007669"/>
    <property type="project" value="UniProtKB-KW"/>
</dbReference>
<comment type="subcellular location">
    <subcellularLocation>
        <location evidence="1">Virion</location>
    </subcellularLocation>
</comment>
<dbReference type="SUPFAM" id="SSF50494">
    <property type="entry name" value="Trypsin-like serine proteases"/>
    <property type="match status" value="1"/>
</dbReference>
<dbReference type="Pfam" id="PF00910">
    <property type="entry name" value="RNA_helicase"/>
    <property type="match status" value="1"/>
</dbReference>
<evidence type="ECO:0000256" key="13">
    <source>
        <dbReference type="ARBA" id="ARBA00022953"/>
    </source>
</evidence>
<keyword evidence="13" id="KW-0693">Viral RNA replication</keyword>
<proteinExistence type="predicted"/>
<dbReference type="InterPro" id="IPR033703">
    <property type="entry name" value="Rhv-like"/>
</dbReference>
<evidence type="ECO:0000256" key="8">
    <source>
        <dbReference type="ARBA" id="ARBA00022741"/>
    </source>
</evidence>
<name>A0A2S0XV93_9VIRU</name>
<dbReference type="InterPro" id="IPR007094">
    <property type="entry name" value="RNA-dir_pol_PSvirus"/>
</dbReference>
<keyword evidence="3" id="KW-0696">RNA-directed RNA polymerase</keyword>
<keyword evidence="7" id="KW-0548">Nucleotidyltransferase</keyword>
<keyword evidence="6" id="KW-0808">Transferase</keyword>
<dbReference type="Gene3D" id="3.30.70.270">
    <property type="match status" value="1"/>
</dbReference>
<sequence>MEGLTNSDTAAANSNPNTVYMRNYLNSHPRIATKQIEYTCRGKYTTSVTLYQRGQTRVLFSVKQSGPNKKMCMEYCYTKVAEYLKLVNDDWKVQGLEENLKLADDDLTQTLDGERKFKELSEKQKETILEDYKLEYQNQYEDWSVERVIVYGRLLKQMRKFDSPMLLALSQQIYFGGLEDAIKIMIGNLYEDVKGARGWHGQFGPYESGYTIRDDVGVFLVDKIMNQPIGSILDIIKHVKDEKDNWNYEKFMLAHRDFIEKGNWACQGLDSDQPSEITASLDESRGVTTTTENVTVVGAAESVEESILTSLPRDLLGLSSTEKVYDFTDDSAGIMSRFMPLETVNVAATDAGLIKSWRIIEDLVKINSITTLPIQGFMLGHYDLEFKLIAQGVPQQACLLMLGHCPNPYGLYDKFVSQQGWTVDGAGGATGTNYPVKPVYETYDTYLSVEASVMRPNVQLSLESQGEVTLKVKQKYHKTMIRNFDYLKASGTNPGIRGGMQGLLTLHALTPVLVGTGTSNNFDVRILFRFVQAKLGAMTEPVKEKTTSARYNHLYVVPHDFKDWEVLKVSQDPEVEKKRQVIRAKYRVQGPAMSVLGGVKSGMMTAVGVIDSIEGITGYNNKKIKNKDKPVDAVSQVTTIPRPRMNFTNGEGPDSAVIVGISWVELTHILQSFEDEPKSYKDLLNIPSLMKTIELGDTALPGSQLWSWNLQPTDGNWPLSPGQFASYGYANNWMHTTVAIVSSGFTNYSGGMILCGQFVKTMFHKASIEVAIRFGRDLTSNAIENSYVTIINVQDTSAFEVHIPYIYDTPTRPVSGSSTAVALPNTTNPANYAFAHSAAITIRVLNRLIVGSGASSTIRCLLWLKGAEDFSLNFPRSFNCNLMPEIKKLVYPPQVISVTQGVTTPLQFAVVARPDTNVPKFFQQYTPSVYLAPNYVQGPDSERHTILTNTEHLNFKSILKMPVKIINYYSYEPWVKYKVNTVADTEVEVSDRAYLTIPVAPLNSTFVQYLTHELYGENKLGETLGPMTQSHAYVVNTMFGMFSGSLAMTIIVDEGDAPVYWAYLPHDYRLRRLYGGLNQTTQKAVMTHSTQPVLTSKNWKSVFLGSTTETHMDLMSAGGLNGIIVPKVNPTEKIIIPMSAPLNWLLMNRSIMNESKKFTTQTMRENSEWFNGHLAIWCNVKCKISVLLNMGDDFELGGFLGHPGFPNIHGWINVDDDRRVNLTQFVTQGEEISYSDQQEEPEEEGVSDAVKKEVEAILAEDDVVSEDVQTEYDKLMLEWENEQPAEMPLNPQVFVTQGESGFLLKDLTLSGWKSLKSMIMSTAVTTAATLAFNEMDRGASAAFGAVALYTCMGGVQQLIRINRTAEMSSEVVQDSVQVVRETTEELAANAMSEIKNMIDQLFPFLRSTSEFMGSLWNIAQHLVHAALAQNWSNAAFAGFCVMMEMKLLEWKDWKKLCQPMELFFTRAQSFTTQGPETWTSLAQVLTSLICAKVQVKADGGLQSYLAKIFSMHDYRAVGGLNSILSLVRTVMNAVSVITNWAFQEADPNIAMLTALQNQGEDLEDFAAQASEFLTFFADLEVTKRENRIKYLALILRAIKIREILVRVNDPKIAGPLLQTCVKVIEKANSVQYLLQCDIVKQEPFILWLEGESKIGKSFCVYKIIGHIFKEAGYALNTTDYIFTVNLALQFMNGLRSCHKAWFIDDALSIRDIESIKRFVDCMISLKTSTPFNVPRAEIENKDQVAQPQLVVVTSNKENAFPQLSEVPCIKALLRRRDYMAHLELAQPNHSLSDYSEEELDEFRHLVCMRYLDVTDPTSLTSRRMTFYEFLGEVAKEFIDYMKAEQRNQFKKYQYLIQCLSKNAIDSLNIGNPFELINRCNYDQPSQASIRMMVEDEVCVLMETIKQAEFMKTKLPRDDQVFATQGVLEKFQSWIDWFAYYIKTVYKLISNTAIRCMRCSDRAFSQGTSIWCEDGGHHLCLACAANDMQQSPALSTLRCPMHPSSRITLEMSGVLQSMFANLVDQKLDGSNMTLHMIATALEGNMEASTYLSVLRAINMTCSLFKFATQDEPEEIDNPILIDGCVKDYLRTLVVSNYYYPVDQLSVKVNMQEKFLYLVNMGIIPHSNNYVCPHSLLAAKFLFYGGKFVLVDDPDVVLEDFVCDQGVCAFSHVVFLQTIVENFDVTWKLCQEHKNRTRRVIERNWPKFLWPPGMKEAKDLNFRIKKFLKTSWWEQYMPENPVLQKLIKVVCPLLAVLGVCWASAKAATALWNWISQYIGFGPQAKTNADYGHSTRSRVLKTRKTRVYATQSTQNFENKLDKIANNYIVLEIGSAQLTAWGIKGSTFLIPKHLAHSLKSLEEVIIHFPTREEPPISVRSDNIEIILVPDRDLAKCTIKHGKILFKDCSKFLQRRAITDWIDRTGLIMQVENKTVFDVKTRILNTMDHSTATNSRGIVFANSGSVVYDYQKAGLCGSLLCVDSIFPIISMHISGSESLNKGIGVILYQEDFEVQGASLVDMPMEEVVTFGPDCQVQYVGNVEPTMVAFIPSKSTIVPSAIASAISRREACELLSPRPRTYPAFLSKVEFVQYADVFLRYKHPETPLIYGVRKNGKPSKDFSELHIERAFKEVADLILAGEPLPIEYVRIMSVEEAVMGINTDLDEEDPLYFGKLPLDTSSGWPYSTSKYMRDYAVQKKTKDGWISITYNSETGFPEKCKIHEKILEDHNFNMRQRERGEPAFNVFQDCLKDEKRKEEKVLSEGGTRLFSMSNIEGSIALRRFTLSLTNHIKNNRIYNGVCVGINPESPEWTFLADVIRKHNNYFTTDFTNFGAGLNYYCGMKFADLIKIYYLRAGVELDENQIRCIDALIQELMGSYHIAHNTIYRTFAGSPSGACITVEINSFVHLMYVVICWNIVCDLMYEKRNGVNKLKYKYPELFEYLQDIDLEMNVEDFAGNVTACVYGDDGIFSVSDEFARVFNGVVVNLILKEHGIGVTDASKSQKIQPTIPFEECTFLKRRFVTHPLCEHMYAAEMEWLSIEECVKWIHKSSIESDESRTRENCLQSLRLSWGHGEHVFTKWQNILNALLLGIRVRGIHTTWMELAREMYPDLCVKFC</sequence>
<evidence type="ECO:0000256" key="1">
    <source>
        <dbReference type="ARBA" id="ARBA00004328"/>
    </source>
</evidence>
<evidence type="ECO:0000256" key="7">
    <source>
        <dbReference type="ARBA" id="ARBA00022695"/>
    </source>
</evidence>
<dbReference type="GO" id="GO:0003968">
    <property type="term" value="F:RNA-directed RNA polymerase activity"/>
    <property type="evidence" value="ECO:0007669"/>
    <property type="project" value="UniProtKB-KW"/>
</dbReference>
<evidence type="ECO:0000256" key="9">
    <source>
        <dbReference type="ARBA" id="ARBA00022801"/>
    </source>
</evidence>
<keyword evidence="5" id="KW-0645">Protease</keyword>
<dbReference type="SUPFAM" id="SSF88633">
    <property type="entry name" value="Positive stranded ssRNA viruses"/>
    <property type="match status" value="2"/>
</dbReference>
<evidence type="ECO:0000256" key="5">
    <source>
        <dbReference type="ARBA" id="ARBA00022670"/>
    </source>
</evidence>
<keyword evidence="8" id="KW-0547">Nucleotide-binding</keyword>
<dbReference type="InterPro" id="IPR000605">
    <property type="entry name" value="Helicase_SF3_ssDNA/RNA_vir"/>
</dbReference>
<evidence type="ECO:0000259" key="15">
    <source>
        <dbReference type="PROSITE" id="PS51218"/>
    </source>
</evidence>
<dbReference type="InterPro" id="IPR043128">
    <property type="entry name" value="Rev_trsase/Diguanyl_cyclase"/>
</dbReference>
<dbReference type="InterPro" id="IPR001205">
    <property type="entry name" value="RNA-dir_pol_C"/>
</dbReference>
<evidence type="ECO:0000256" key="10">
    <source>
        <dbReference type="ARBA" id="ARBA00022807"/>
    </source>
</evidence>
<dbReference type="GO" id="GO:0003723">
    <property type="term" value="F:RNA binding"/>
    <property type="evidence" value="ECO:0007669"/>
    <property type="project" value="InterPro"/>
</dbReference>
<evidence type="ECO:0000259" key="14">
    <source>
        <dbReference type="PROSITE" id="PS50507"/>
    </source>
</evidence>
<evidence type="ECO:0000256" key="6">
    <source>
        <dbReference type="ARBA" id="ARBA00022679"/>
    </source>
</evidence>
<dbReference type="CDD" id="cd00205">
    <property type="entry name" value="rhv_like"/>
    <property type="match status" value="1"/>
</dbReference>
<dbReference type="Gene3D" id="2.60.120.20">
    <property type="match status" value="3"/>
</dbReference>
<evidence type="ECO:0000256" key="11">
    <source>
        <dbReference type="ARBA" id="ARBA00022840"/>
    </source>
</evidence>
<dbReference type="InterPro" id="IPR029053">
    <property type="entry name" value="Viral_coat"/>
</dbReference>
<dbReference type="Pfam" id="PF00680">
    <property type="entry name" value="RdRP_1"/>
    <property type="match status" value="1"/>
</dbReference>
<dbReference type="GO" id="GO:0019028">
    <property type="term" value="C:viral capsid"/>
    <property type="evidence" value="ECO:0007669"/>
    <property type="project" value="UniProtKB-KW"/>
</dbReference>
<dbReference type="SUPFAM" id="SSF56672">
    <property type="entry name" value="DNA/RNA polymerases"/>
    <property type="match status" value="1"/>
</dbReference>
<dbReference type="CDD" id="cd23169">
    <property type="entry name" value="ps-ssRNAv-Picornavirales"/>
    <property type="match status" value="1"/>
</dbReference>
<dbReference type="GO" id="GO:0039694">
    <property type="term" value="P:viral RNA genome replication"/>
    <property type="evidence" value="ECO:0007669"/>
    <property type="project" value="InterPro"/>
</dbReference>
<dbReference type="GO" id="GO:0003724">
    <property type="term" value="F:RNA helicase activity"/>
    <property type="evidence" value="ECO:0007669"/>
    <property type="project" value="InterPro"/>
</dbReference>
<organism evidence="16">
    <name type="scientific">Culex picorna-like virus 1</name>
    <dbReference type="NCBI Taxonomy" id="2172402"/>
    <lineage>
        <taxon>Viruses</taxon>
        <taxon>Riboviria</taxon>
        <taxon>Orthornavirae</taxon>
        <taxon>Pisuviricota</taxon>
        <taxon>Pisoniviricetes</taxon>
        <taxon>Picornavirales</taxon>
    </lineage>
</organism>
<evidence type="ECO:0000256" key="3">
    <source>
        <dbReference type="ARBA" id="ARBA00022484"/>
    </source>
</evidence>
<dbReference type="GO" id="GO:0008234">
    <property type="term" value="F:cysteine-type peptidase activity"/>
    <property type="evidence" value="ECO:0007669"/>
    <property type="project" value="UniProtKB-KW"/>
</dbReference>
<dbReference type="InterPro" id="IPR014759">
    <property type="entry name" value="Helicase_SF3_ssRNA_vir"/>
</dbReference>
<keyword evidence="9" id="KW-0378">Hydrolase</keyword>
<dbReference type="PROSITE" id="PS50507">
    <property type="entry name" value="RDRP_SSRNA_POS"/>
    <property type="match status" value="1"/>
</dbReference>
<evidence type="ECO:0000256" key="12">
    <source>
        <dbReference type="ARBA" id="ARBA00022844"/>
    </source>
</evidence>
<keyword evidence="4" id="KW-0167">Capsid protein</keyword>
<feature type="domain" description="RdRp catalytic" evidence="14">
    <location>
        <begin position="2817"/>
        <end position="2975"/>
    </location>
</feature>